<organism evidence="1">
    <name type="scientific">marine metagenome</name>
    <dbReference type="NCBI Taxonomy" id="408172"/>
    <lineage>
        <taxon>unclassified sequences</taxon>
        <taxon>metagenomes</taxon>
        <taxon>ecological metagenomes</taxon>
    </lineage>
</organism>
<gene>
    <name evidence="1" type="ORF">METZ01_LOCUS514779</name>
</gene>
<name>A0A383F0E3_9ZZZZ</name>
<dbReference type="EMBL" id="UINC01229991">
    <property type="protein sequence ID" value="SVE61925.1"/>
    <property type="molecule type" value="Genomic_DNA"/>
</dbReference>
<accession>A0A383F0E3</accession>
<proteinExistence type="predicted"/>
<protein>
    <submittedName>
        <fullName evidence="1">Uncharacterized protein</fullName>
    </submittedName>
</protein>
<dbReference type="AlphaFoldDB" id="A0A383F0E3"/>
<sequence>IYFNPDEGLLAIHIGTFDVKKNQEMTILQITSDYTIRAREELLAIQDQHPGYNLMPEEGKAKINYEDIEVEKFTEPPDPYSRMVLVTIKKEKTSFRT</sequence>
<feature type="non-terminal residue" evidence="1">
    <location>
        <position position="1"/>
    </location>
</feature>
<reference evidence="1" key="1">
    <citation type="submission" date="2018-05" db="EMBL/GenBank/DDBJ databases">
        <authorList>
            <person name="Lanie J.A."/>
            <person name="Ng W.-L."/>
            <person name="Kazmierczak K.M."/>
            <person name="Andrzejewski T.M."/>
            <person name="Davidsen T.M."/>
            <person name="Wayne K.J."/>
            <person name="Tettelin H."/>
            <person name="Glass J.I."/>
            <person name="Rusch D."/>
            <person name="Podicherti R."/>
            <person name="Tsui H.-C.T."/>
            <person name="Winkler M.E."/>
        </authorList>
    </citation>
    <scope>NUCLEOTIDE SEQUENCE</scope>
</reference>
<evidence type="ECO:0000313" key="1">
    <source>
        <dbReference type="EMBL" id="SVE61925.1"/>
    </source>
</evidence>